<keyword evidence="5 6" id="KW-0539">Nucleus</keyword>
<evidence type="ECO:0000313" key="10">
    <source>
        <dbReference type="Proteomes" id="UP000078046"/>
    </source>
</evidence>
<feature type="non-terminal residue" evidence="9">
    <location>
        <position position="1"/>
    </location>
</feature>
<gene>
    <name evidence="9" type="ORF">A3Q56_08460</name>
</gene>
<dbReference type="Gene3D" id="1.10.10.10">
    <property type="entry name" value="Winged helix-like DNA-binding domain superfamily/Winged helix DNA-binding domain"/>
    <property type="match status" value="1"/>
</dbReference>
<feature type="region of interest" description="Disordered" evidence="7">
    <location>
        <begin position="399"/>
        <end position="425"/>
    </location>
</feature>
<dbReference type="Proteomes" id="UP000078046">
    <property type="component" value="Unassembled WGS sequence"/>
</dbReference>
<evidence type="ECO:0000256" key="5">
    <source>
        <dbReference type="ARBA" id="ARBA00023242"/>
    </source>
</evidence>
<evidence type="ECO:0000259" key="8">
    <source>
        <dbReference type="PROSITE" id="PS50039"/>
    </source>
</evidence>
<proteinExistence type="predicted"/>
<evidence type="ECO:0000256" key="3">
    <source>
        <dbReference type="ARBA" id="ARBA00023125"/>
    </source>
</evidence>
<evidence type="ECO:0000256" key="7">
    <source>
        <dbReference type="SAM" id="MobiDB-lite"/>
    </source>
</evidence>
<keyword evidence="2" id="KW-0805">Transcription regulation</keyword>
<evidence type="ECO:0000256" key="4">
    <source>
        <dbReference type="ARBA" id="ARBA00023163"/>
    </source>
</evidence>
<comment type="caution">
    <text evidence="9">The sequence shown here is derived from an EMBL/GenBank/DDBJ whole genome shotgun (WGS) entry which is preliminary data.</text>
</comment>
<keyword evidence="4" id="KW-0804">Transcription</keyword>
<dbReference type="AlphaFoldDB" id="A0A177AP76"/>
<feature type="compositionally biased region" description="Basic residues" evidence="7">
    <location>
        <begin position="399"/>
        <end position="419"/>
    </location>
</feature>
<keyword evidence="3 6" id="KW-0238">DNA-binding</keyword>
<comment type="subcellular location">
    <subcellularLocation>
        <location evidence="1 6">Nucleus</location>
    </subcellularLocation>
</comment>
<dbReference type="OrthoDB" id="5954824at2759"/>
<dbReference type="PROSITE" id="PS50039">
    <property type="entry name" value="FORK_HEAD_3"/>
    <property type="match status" value="1"/>
</dbReference>
<dbReference type="InterPro" id="IPR036388">
    <property type="entry name" value="WH-like_DNA-bd_sf"/>
</dbReference>
<dbReference type="GO" id="GO:0003700">
    <property type="term" value="F:DNA-binding transcription factor activity"/>
    <property type="evidence" value="ECO:0007669"/>
    <property type="project" value="InterPro"/>
</dbReference>
<dbReference type="GO" id="GO:0043565">
    <property type="term" value="F:sequence-specific DNA binding"/>
    <property type="evidence" value="ECO:0007669"/>
    <property type="project" value="InterPro"/>
</dbReference>
<evidence type="ECO:0000256" key="1">
    <source>
        <dbReference type="ARBA" id="ARBA00004123"/>
    </source>
</evidence>
<sequence>NSIRHNLSLNKCFQKVPRTKDEPGKGGFWRIHVDYEDLILDTPSFRARSEAMNGKKSLFKNSKNSRNMKYPHSKYDTYKHQAPHISPAAIELARQHILETEGVISEKANNLLQPKHYMERNIADTHINAPIMENTQSPNLDISKKKTKPRRKKPKNSKTKKNQEIQRKIEMEPKQDYEYEYEPNQNVYPGYEFANQTYEPIFNQQYQQVKRNMPIMQNKICTTENFECYQNNYDSINAKSNTYQYNYYDSVEKTYQNPNQTHNDSQTYIYYDEINMNGTNSINTITTANSETVYQKNDIQDIKPVNEKLSNGIECEIKEYNSNNINVDLPNSQHLCQNSFENFLENIESSKYLDENYLISQNQNNLQNEPIHNQNKHDILENFNIDEYLQFDNILQKNKKRKNSRDLKRKKSKQKKNKNQKSDDSNLLDDVHLDFLTGDPLNLLIEGKSLYSMEAFISNNENETIETFFTKMPKSNSTK</sequence>
<dbReference type="InterPro" id="IPR001766">
    <property type="entry name" value="Fork_head_dom"/>
</dbReference>
<feature type="DNA-binding region" description="Fork-head" evidence="6">
    <location>
        <begin position="1"/>
        <end position="50"/>
    </location>
</feature>
<dbReference type="PANTHER" id="PTHR45881">
    <property type="entry name" value="CHECKPOINT SUPPRESSOR 1-LIKE, ISOFORM A-RELATED"/>
    <property type="match status" value="1"/>
</dbReference>
<accession>A0A177AP76</accession>
<dbReference type="GO" id="GO:0005634">
    <property type="term" value="C:nucleus"/>
    <property type="evidence" value="ECO:0007669"/>
    <property type="project" value="UniProtKB-SubCell"/>
</dbReference>
<evidence type="ECO:0000256" key="2">
    <source>
        <dbReference type="ARBA" id="ARBA00023015"/>
    </source>
</evidence>
<dbReference type="EMBL" id="LWCA01002484">
    <property type="protein sequence ID" value="OAF63836.1"/>
    <property type="molecule type" value="Genomic_DNA"/>
</dbReference>
<feature type="region of interest" description="Disordered" evidence="7">
    <location>
        <begin position="128"/>
        <end position="170"/>
    </location>
</feature>
<dbReference type="InterPro" id="IPR036390">
    <property type="entry name" value="WH_DNA-bd_sf"/>
</dbReference>
<keyword evidence="10" id="KW-1185">Reference proteome</keyword>
<feature type="domain" description="Fork-head" evidence="8">
    <location>
        <begin position="1"/>
        <end position="50"/>
    </location>
</feature>
<name>A0A177AP76_9BILA</name>
<reference evidence="9 10" key="1">
    <citation type="submission" date="2016-04" db="EMBL/GenBank/DDBJ databases">
        <title>The genome of Intoshia linei affirms orthonectids as highly simplified spiralians.</title>
        <authorList>
            <person name="Mikhailov K.V."/>
            <person name="Slusarev G.S."/>
            <person name="Nikitin M.A."/>
            <person name="Logacheva M.D."/>
            <person name="Penin A."/>
            <person name="Aleoshin V."/>
            <person name="Panchin Y.V."/>
        </authorList>
    </citation>
    <scope>NUCLEOTIDE SEQUENCE [LARGE SCALE GENOMIC DNA]</scope>
    <source>
        <strain evidence="9">Intl2013</strain>
        <tissue evidence="9">Whole animal</tissue>
    </source>
</reference>
<organism evidence="9 10">
    <name type="scientific">Intoshia linei</name>
    <dbReference type="NCBI Taxonomy" id="1819745"/>
    <lineage>
        <taxon>Eukaryota</taxon>
        <taxon>Metazoa</taxon>
        <taxon>Spiralia</taxon>
        <taxon>Lophotrochozoa</taxon>
        <taxon>Mesozoa</taxon>
        <taxon>Orthonectida</taxon>
        <taxon>Rhopaluridae</taxon>
        <taxon>Intoshia</taxon>
    </lineage>
</organism>
<evidence type="ECO:0000256" key="6">
    <source>
        <dbReference type="PROSITE-ProRule" id="PRU00089"/>
    </source>
</evidence>
<dbReference type="SUPFAM" id="SSF46785">
    <property type="entry name" value="Winged helix' DNA-binding domain"/>
    <property type="match status" value="1"/>
</dbReference>
<feature type="compositionally biased region" description="Basic and acidic residues" evidence="7">
    <location>
        <begin position="161"/>
        <end position="170"/>
    </location>
</feature>
<evidence type="ECO:0000313" key="9">
    <source>
        <dbReference type="EMBL" id="OAF63836.1"/>
    </source>
</evidence>
<feature type="compositionally biased region" description="Basic residues" evidence="7">
    <location>
        <begin position="145"/>
        <end position="160"/>
    </location>
</feature>
<protein>
    <recommendedName>
        <fullName evidence="8">Fork-head domain-containing protein</fullName>
    </recommendedName>
</protein>
<dbReference type="SMART" id="SM00339">
    <property type="entry name" value="FH"/>
    <property type="match status" value="1"/>
</dbReference>
<dbReference type="Pfam" id="PF00250">
    <property type="entry name" value="Forkhead"/>
    <property type="match status" value="1"/>
</dbReference>